<dbReference type="PANTHER" id="PTHR11893">
    <property type="entry name" value="INNEXIN"/>
    <property type="match status" value="1"/>
</dbReference>
<evidence type="ECO:0000256" key="9">
    <source>
        <dbReference type="RuleBase" id="RU010713"/>
    </source>
</evidence>
<accession>A0A816VZU9</accession>
<evidence type="ECO:0000313" key="10">
    <source>
        <dbReference type="EMBL" id="CAF2129931.1"/>
    </source>
</evidence>
<comment type="subcellular location">
    <subcellularLocation>
        <location evidence="1 9">Cell membrane</location>
        <topology evidence="1 9">Multi-pass membrane protein</topology>
    </subcellularLocation>
</comment>
<dbReference type="Proteomes" id="UP000663856">
    <property type="component" value="Unassembled WGS sequence"/>
</dbReference>
<keyword evidence="5 9" id="KW-1133">Transmembrane helix</keyword>
<evidence type="ECO:0000256" key="4">
    <source>
        <dbReference type="ARBA" id="ARBA00022692"/>
    </source>
</evidence>
<dbReference type="EMBL" id="CAJNRF010011265">
    <property type="protein sequence ID" value="CAF2129931.1"/>
    <property type="molecule type" value="Genomic_DNA"/>
</dbReference>
<dbReference type="GO" id="GO:0005886">
    <property type="term" value="C:plasma membrane"/>
    <property type="evidence" value="ECO:0007669"/>
    <property type="project" value="UniProtKB-SubCell"/>
</dbReference>
<sequence length="261" mass="29942">MIHILLEILRSKLSSMSFGMDDRIDRLIRKTTISMMIFGALIIGSNRYFGSPISCATTELPHGISQHWVDTFCWITDKKVAPIQIIGNNYSRMSTSYYQFTVETLILVIIVLSFPSYIWHAILGKSGYKLKNIASLISATKQTVGSQRMTNIKELACHIQITRHYHRLHWTFDEDLQRRLSHLNARSSLGHHLRAHDLYDMKDNAVVHDFICKCPPDIILMLRLYEVELGNTLAGQVIGQLFMAFKKNYVSREDSVAIELP</sequence>
<keyword evidence="3" id="KW-1003">Cell membrane</keyword>
<organism evidence="10 11">
    <name type="scientific">Rotaria magnacalcarata</name>
    <dbReference type="NCBI Taxonomy" id="392030"/>
    <lineage>
        <taxon>Eukaryota</taxon>
        <taxon>Metazoa</taxon>
        <taxon>Spiralia</taxon>
        <taxon>Gnathifera</taxon>
        <taxon>Rotifera</taxon>
        <taxon>Eurotatoria</taxon>
        <taxon>Bdelloidea</taxon>
        <taxon>Philodinida</taxon>
        <taxon>Philodinidae</taxon>
        <taxon>Rotaria</taxon>
    </lineage>
</organism>
<comment type="caution">
    <text evidence="10">The sequence shown here is derived from an EMBL/GenBank/DDBJ whole genome shotgun (WGS) entry which is preliminary data.</text>
</comment>
<keyword evidence="2 9" id="KW-0813">Transport</keyword>
<keyword evidence="7 9" id="KW-0472">Membrane</keyword>
<evidence type="ECO:0000256" key="8">
    <source>
        <dbReference type="ARBA" id="ARBA00023303"/>
    </source>
</evidence>
<evidence type="ECO:0000256" key="6">
    <source>
        <dbReference type="ARBA" id="ARBA00023065"/>
    </source>
</evidence>
<protein>
    <recommendedName>
        <fullName evidence="9">Innexin</fullName>
    </recommendedName>
</protein>
<evidence type="ECO:0000256" key="5">
    <source>
        <dbReference type="ARBA" id="ARBA00022989"/>
    </source>
</evidence>
<keyword evidence="4 9" id="KW-0812">Transmembrane</keyword>
<evidence type="ECO:0000313" key="11">
    <source>
        <dbReference type="Proteomes" id="UP000663856"/>
    </source>
</evidence>
<dbReference type="Pfam" id="PF00876">
    <property type="entry name" value="Innexin"/>
    <property type="match status" value="1"/>
</dbReference>
<evidence type="ECO:0000256" key="1">
    <source>
        <dbReference type="ARBA" id="ARBA00004651"/>
    </source>
</evidence>
<gene>
    <name evidence="9" type="primary">inx</name>
    <name evidence="10" type="ORF">WKI299_LOCUS26112</name>
</gene>
<dbReference type="GO" id="GO:0005243">
    <property type="term" value="F:gap junction channel activity"/>
    <property type="evidence" value="ECO:0007669"/>
    <property type="project" value="TreeGrafter"/>
</dbReference>
<name>A0A816VZU9_9BILA</name>
<feature type="transmembrane region" description="Helical" evidence="9">
    <location>
        <begin position="97"/>
        <end position="119"/>
    </location>
</feature>
<comment type="similarity">
    <text evidence="9">Belongs to the pannexin family.</text>
</comment>
<dbReference type="AlphaFoldDB" id="A0A816VZU9"/>
<dbReference type="InterPro" id="IPR000990">
    <property type="entry name" value="Innexin"/>
</dbReference>
<dbReference type="PANTHER" id="PTHR11893:SF36">
    <property type="entry name" value="INNEXIN-5"/>
    <property type="match status" value="1"/>
</dbReference>
<keyword evidence="8 9" id="KW-0407">Ion channel</keyword>
<comment type="caution">
    <text evidence="9">Lacks conserved residue(s) required for the propagation of feature annotation.</text>
</comment>
<dbReference type="GO" id="GO:0005921">
    <property type="term" value="C:gap junction"/>
    <property type="evidence" value="ECO:0007669"/>
    <property type="project" value="UniProtKB-UniRule"/>
</dbReference>
<comment type="function">
    <text evidence="9">Structural component of the gap junctions.</text>
</comment>
<evidence type="ECO:0000256" key="3">
    <source>
        <dbReference type="ARBA" id="ARBA00022475"/>
    </source>
</evidence>
<dbReference type="PROSITE" id="PS51013">
    <property type="entry name" value="PANNEXIN"/>
    <property type="match status" value="1"/>
</dbReference>
<proteinExistence type="inferred from homology"/>
<dbReference type="GO" id="GO:0034220">
    <property type="term" value="P:monoatomic ion transmembrane transport"/>
    <property type="evidence" value="ECO:0007669"/>
    <property type="project" value="UniProtKB-KW"/>
</dbReference>
<reference evidence="10" key="1">
    <citation type="submission" date="2021-02" db="EMBL/GenBank/DDBJ databases">
        <authorList>
            <person name="Nowell W R."/>
        </authorList>
    </citation>
    <scope>NUCLEOTIDE SEQUENCE</scope>
</reference>
<evidence type="ECO:0000256" key="7">
    <source>
        <dbReference type="ARBA" id="ARBA00023136"/>
    </source>
</evidence>
<evidence type="ECO:0000256" key="2">
    <source>
        <dbReference type="ARBA" id="ARBA00022448"/>
    </source>
</evidence>
<keyword evidence="6 9" id="KW-0406">Ion transport</keyword>